<dbReference type="GO" id="GO:0006777">
    <property type="term" value="P:Mo-molybdopterin cofactor biosynthetic process"/>
    <property type="evidence" value="ECO:0007669"/>
    <property type="project" value="UniProtKB-UniRule"/>
</dbReference>
<feature type="binding site" evidence="12">
    <location>
        <position position="263"/>
    </location>
    <ligand>
        <name>[4Fe-4S] cluster</name>
        <dbReference type="ChEBI" id="CHEBI:49883"/>
        <label>2</label>
        <note>4Fe-4S-substrate</note>
    </ligand>
</feature>
<dbReference type="SFLD" id="SFLDG01067">
    <property type="entry name" value="SPASM/twitch_domain_containing"/>
    <property type="match status" value="1"/>
</dbReference>
<dbReference type="GO" id="GO:1904047">
    <property type="term" value="F:S-adenosyl-L-methionine binding"/>
    <property type="evidence" value="ECO:0007669"/>
    <property type="project" value="UniProtKB-UniRule"/>
</dbReference>
<keyword evidence="6 12" id="KW-0408">Iron</keyword>
<gene>
    <name evidence="12 14" type="primary">moaA</name>
    <name evidence="14" type="ORF">FRC98_18000</name>
</gene>
<dbReference type="GO" id="GO:0046872">
    <property type="term" value="F:metal ion binding"/>
    <property type="evidence" value="ECO:0007669"/>
    <property type="project" value="UniProtKB-KW"/>
</dbReference>
<dbReference type="Pfam" id="PF06463">
    <property type="entry name" value="Mob_synth_C"/>
    <property type="match status" value="1"/>
</dbReference>
<name>A0A5C6XCC3_9DELT</name>
<organism evidence="14 15">
    <name type="scientific">Lujinxingia vulgaris</name>
    <dbReference type="NCBI Taxonomy" id="2600176"/>
    <lineage>
        <taxon>Bacteria</taxon>
        <taxon>Deltaproteobacteria</taxon>
        <taxon>Bradymonadales</taxon>
        <taxon>Lujinxingiaceae</taxon>
        <taxon>Lujinxingia</taxon>
    </lineage>
</organism>
<comment type="similarity">
    <text evidence="12">Belongs to the radical SAM superfamily. MoaA family.</text>
</comment>
<dbReference type="InterPro" id="IPR058240">
    <property type="entry name" value="rSAM_sf"/>
</dbReference>
<evidence type="ECO:0000256" key="1">
    <source>
        <dbReference type="ARBA" id="ARBA00012167"/>
    </source>
</evidence>
<dbReference type="NCBIfam" id="TIGR02666">
    <property type="entry name" value="moaA"/>
    <property type="match status" value="1"/>
</dbReference>
<evidence type="ECO:0000259" key="13">
    <source>
        <dbReference type="PROSITE" id="PS51918"/>
    </source>
</evidence>
<feature type="binding site" evidence="12">
    <location>
        <position position="103"/>
    </location>
    <ligand>
        <name>GTP</name>
        <dbReference type="ChEBI" id="CHEBI:37565"/>
    </ligand>
</feature>
<comment type="pathway">
    <text evidence="12">Cofactor biosynthesis; molybdopterin biosynthesis.</text>
</comment>
<dbReference type="SFLD" id="SFLDG01386">
    <property type="entry name" value="main_SPASM_domain-containing"/>
    <property type="match status" value="1"/>
</dbReference>
<evidence type="ECO:0000256" key="5">
    <source>
        <dbReference type="ARBA" id="ARBA00022741"/>
    </source>
</evidence>
<keyword evidence="8 12" id="KW-0342">GTP-binding</keyword>
<evidence type="ECO:0000256" key="4">
    <source>
        <dbReference type="ARBA" id="ARBA00022723"/>
    </source>
</evidence>
<keyword evidence="2 12" id="KW-0004">4Fe-4S</keyword>
<feature type="domain" description="Radical SAM core" evidence="13">
    <location>
        <begin position="13"/>
        <end position="226"/>
    </location>
</feature>
<dbReference type="SFLD" id="SFLDS00029">
    <property type="entry name" value="Radical_SAM"/>
    <property type="match status" value="1"/>
</dbReference>
<feature type="binding site" evidence="12">
    <location>
        <position position="36"/>
    </location>
    <ligand>
        <name>[4Fe-4S] cluster</name>
        <dbReference type="ChEBI" id="CHEBI:49883"/>
        <label>1</label>
        <note>4Fe-4S-S-AdoMet</note>
    </ligand>
</feature>
<evidence type="ECO:0000313" key="15">
    <source>
        <dbReference type="Proteomes" id="UP000321412"/>
    </source>
</evidence>
<dbReference type="InterPro" id="IPR000385">
    <property type="entry name" value="MoaA_NifB_PqqE_Fe-S-bd_CS"/>
</dbReference>
<dbReference type="OrthoDB" id="9763993at2"/>
<evidence type="ECO:0000313" key="14">
    <source>
        <dbReference type="EMBL" id="TXD34726.1"/>
    </source>
</evidence>
<comment type="function">
    <text evidence="12">Catalyzes the cyclization of GTP to (8S)-3',8-cyclo-7,8-dihydroguanosine 5'-triphosphate.</text>
</comment>
<dbReference type="InterPro" id="IPR040064">
    <property type="entry name" value="MoaA-like"/>
</dbReference>
<evidence type="ECO:0000256" key="9">
    <source>
        <dbReference type="ARBA" id="ARBA00023150"/>
    </source>
</evidence>
<feature type="binding site" evidence="12">
    <location>
        <position position="22"/>
    </location>
    <ligand>
        <name>GTP</name>
        <dbReference type="ChEBI" id="CHEBI:37565"/>
    </ligand>
</feature>
<keyword evidence="10 12" id="KW-0456">Lyase</keyword>
<comment type="cofactor">
    <cofactor evidence="12">
        <name>[4Fe-4S] cluster</name>
        <dbReference type="ChEBI" id="CHEBI:49883"/>
    </cofactor>
    <text evidence="12">Binds 2 [4Fe-4S] clusters. Binds 1 [4Fe-4S] cluster coordinated with 3 cysteines and an exchangeable S-adenosyl-L-methionine and 1 [4Fe-4S] cluster coordinated with 3 cysteines and the GTP-derived substrate.</text>
</comment>
<evidence type="ECO:0000256" key="11">
    <source>
        <dbReference type="ARBA" id="ARBA00048697"/>
    </source>
</evidence>
<proteinExistence type="inferred from homology"/>
<dbReference type="Gene3D" id="3.20.20.70">
    <property type="entry name" value="Aldolase class I"/>
    <property type="match status" value="1"/>
</dbReference>
<dbReference type="PANTHER" id="PTHR22960">
    <property type="entry name" value="MOLYBDOPTERIN COFACTOR SYNTHESIS PROTEIN A"/>
    <property type="match status" value="1"/>
</dbReference>
<reference evidence="14 15" key="1">
    <citation type="submission" date="2019-08" db="EMBL/GenBank/DDBJ databases">
        <title>Bradymonadales sp. TMQ4.</title>
        <authorList>
            <person name="Liang Q."/>
        </authorList>
    </citation>
    <scope>NUCLEOTIDE SEQUENCE [LARGE SCALE GENOMIC DNA]</scope>
    <source>
        <strain evidence="14 15">TMQ4</strain>
    </source>
</reference>
<feature type="binding site" evidence="12">
    <location>
        <begin position="268"/>
        <end position="270"/>
    </location>
    <ligand>
        <name>GTP</name>
        <dbReference type="ChEBI" id="CHEBI:37565"/>
    </ligand>
</feature>
<comment type="catalytic activity">
    <reaction evidence="11 12">
        <text>GTP + AH2 + S-adenosyl-L-methionine = (8S)-3',8-cyclo-7,8-dihydroguanosine 5'-triphosphate + 5'-deoxyadenosine + L-methionine + A + H(+)</text>
        <dbReference type="Rhea" id="RHEA:49576"/>
        <dbReference type="ChEBI" id="CHEBI:13193"/>
        <dbReference type="ChEBI" id="CHEBI:15378"/>
        <dbReference type="ChEBI" id="CHEBI:17319"/>
        <dbReference type="ChEBI" id="CHEBI:17499"/>
        <dbReference type="ChEBI" id="CHEBI:37565"/>
        <dbReference type="ChEBI" id="CHEBI:57844"/>
        <dbReference type="ChEBI" id="CHEBI:59789"/>
        <dbReference type="ChEBI" id="CHEBI:131766"/>
        <dbReference type="EC" id="4.1.99.22"/>
    </reaction>
</comment>
<dbReference type="SUPFAM" id="SSF102114">
    <property type="entry name" value="Radical SAM enzymes"/>
    <property type="match status" value="1"/>
</dbReference>
<dbReference type="RefSeq" id="WP_146982817.1">
    <property type="nucleotide sequence ID" value="NZ_VOSM01000012.1"/>
</dbReference>
<dbReference type="InterPro" id="IPR013785">
    <property type="entry name" value="Aldolase_TIM"/>
</dbReference>
<feature type="binding site" evidence="12">
    <location>
        <position position="33"/>
    </location>
    <ligand>
        <name>[4Fe-4S] cluster</name>
        <dbReference type="ChEBI" id="CHEBI:49883"/>
        <label>1</label>
        <note>4Fe-4S-S-AdoMet</note>
    </ligand>
</feature>
<dbReference type="NCBIfam" id="NF001199">
    <property type="entry name" value="PRK00164.2-1"/>
    <property type="match status" value="1"/>
</dbReference>
<keyword evidence="5 12" id="KW-0547">Nucleotide-binding</keyword>
<dbReference type="HAMAP" id="MF_01225_B">
    <property type="entry name" value="MoaA_B"/>
    <property type="match status" value="1"/>
</dbReference>
<feature type="binding site" evidence="12">
    <location>
        <position position="198"/>
    </location>
    <ligand>
        <name>S-adenosyl-L-methionine</name>
        <dbReference type="ChEBI" id="CHEBI:59789"/>
    </ligand>
</feature>
<feature type="binding site" evidence="12">
    <location>
        <position position="280"/>
    </location>
    <ligand>
        <name>[4Fe-4S] cluster</name>
        <dbReference type="ChEBI" id="CHEBI:49883"/>
        <label>2</label>
        <note>4Fe-4S-substrate</note>
    </ligand>
</feature>
<feature type="binding site" evidence="12">
    <location>
        <position position="29"/>
    </location>
    <ligand>
        <name>[4Fe-4S] cluster</name>
        <dbReference type="ChEBI" id="CHEBI:49883"/>
        <label>1</label>
        <note>4Fe-4S-S-AdoMet</note>
    </ligand>
</feature>
<dbReference type="EC" id="4.1.99.22" evidence="1 12"/>
<evidence type="ECO:0000256" key="2">
    <source>
        <dbReference type="ARBA" id="ARBA00022485"/>
    </source>
</evidence>
<dbReference type="InterPro" id="IPR010505">
    <property type="entry name" value="MoaA_twitch"/>
</dbReference>
<dbReference type="InterPro" id="IPR006638">
    <property type="entry name" value="Elp3/MiaA/NifB-like_rSAM"/>
</dbReference>
<feature type="binding site" evidence="12">
    <location>
        <position position="35"/>
    </location>
    <ligand>
        <name>S-adenosyl-L-methionine</name>
        <dbReference type="ChEBI" id="CHEBI:59789"/>
    </ligand>
</feature>
<keyword evidence="7 12" id="KW-0411">Iron-sulfur</keyword>
<comment type="caution">
    <text evidence="12">Lacks conserved residue(s) required for the propagation of feature annotation.</text>
</comment>
<dbReference type="EMBL" id="VOSM01000012">
    <property type="protein sequence ID" value="TXD34726.1"/>
    <property type="molecule type" value="Genomic_DNA"/>
</dbReference>
<comment type="subunit">
    <text evidence="12">Monomer and homodimer.</text>
</comment>
<evidence type="ECO:0000256" key="6">
    <source>
        <dbReference type="ARBA" id="ARBA00023004"/>
    </source>
</evidence>
<dbReference type="Proteomes" id="UP000321412">
    <property type="component" value="Unassembled WGS sequence"/>
</dbReference>
<dbReference type="SMART" id="SM00729">
    <property type="entry name" value="Elp3"/>
    <property type="match status" value="1"/>
</dbReference>
<dbReference type="PROSITE" id="PS51918">
    <property type="entry name" value="RADICAL_SAM"/>
    <property type="match status" value="1"/>
</dbReference>
<dbReference type="InterPro" id="IPR007197">
    <property type="entry name" value="rSAM"/>
</dbReference>
<dbReference type="UniPathway" id="UPA00344"/>
<dbReference type="InterPro" id="IPR050105">
    <property type="entry name" value="MoCo_biosynth_MoaA/MoaC"/>
</dbReference>
<protein>
    <recommendedName>
        <fullName evidence="1 12">GTP 3',8-cyclase</fullName>
        <ecNumber evidence="1 12">4.1.99.22</ecNumber>
    </recommendedName>
    <alternativeName>
        <fullName evidence="12">Molybdenum cofactor biosynthesis protein A</fullName>
    </alternativeName>
</protein>
<keyword evidence="4 12" id="KW-0479">Metal-binding</keyword>
<comment type="caution">
    <text evidence="14">The sequence shown here is derived from an EMBL/GenBank/DDBJ whole genome shotgun (WGS) entry which is preliminary data.</text>
</comment>
<dbReference type="SFLD" id="SFLDG01383">
    <property type="entry name" value="cyclic_pyranopterin_phosphate"/>
    <property type="match status" value="1"/>
</dbReference>
<accession>A0A5C6XCC3</accession>
<feature type="binding site" evidence="12">
    <location>
        <position position="72"/>
    </location>
    <ligand>
        <name>GTP</name>
        <dbReference type="ChEBI" id="CHEBI:37565"/>
    </ligand>
</feature>
<evidence type="ECO:0000256" key="12">
    <source>
        <dbReference type="HAMAP-Rule" id="MF_01225"/>
    </source>
</evidence>
<dbReference type="PANTHER" id="PTHR22960:SF0">
    <property type="entry name" value="MOLYBDENUM COFACTOR BIOSYNTHESIS PROTEIN 1"/>
    <property type="match status" value="1"/>
</dbReference>
<keyword evidence="3 12" id="KW-0949">S-adenosyl-L-methionine</keyword>
<dbReference type="GO" id="GO:0061799">
    <property type="term" value="F:cyclic pyranopterin monophosphate synthase activity"/>
    <property type="evidence" value="ECO:0007669"/>
    <property type="project" value="TreeGrafter"/>
</dbReference>
<evidence type="ECO:0000256" key="8">
    <source>
        <dbReference type="ARBA" id="ARBA00023134"/>
    </source>
</evidence>
<keyword evidence="9 12" id="KW-0501">Molybdenum cofactor biosynthesis</keyword>
<dbReference type="GO" id="GO:0005525">
    <property type="term" value="F:GTP binding"/>
    <property type="evidence" value="ECO:0007669"/>
    <property type="project" value="UniProtKB-UniRule"/>
</dbReference>
<feature type="binding site" evidence="12">
    <location>
        <position position="127"/>
    </location>
    <ligand>
        <name>S-adenosyl-L-methionine</name>
        <dbReference type="ChEBI" id="CHEBI:59789"/>
    </ligand>
</feature>
<evidence type="ECO:0000256" key="3">
    <source>
        <dbReference type="ARBA" id="ARBA00022691"/>
    </source>
</evidence>
<dbReference type="InterPro" id="IPR013483">
    <property type="entry name" value="MoaA"/>
</dbReference>
<keyword evidence="15" id="KW-1185">Reference proteome</keyword>
<feature type="binding site" evidence="12">
    <location>
        <position position="266"/>
    </location>
    <ligand>
        <name>[4Fe-4S] cluster</name>
        <dbReference type="ChEBI" id="CHEBI:49883"/>
        <label>2</label>
        <note>4Fe-4S-substrate</note>
    </ligand>
</feature>
<dbReference type="Pfam" id="PF04055">
    <property type="entry name" value="Radical_SAM"/>
    <property type="match status" value="1"/>
</dbReference>
<dbReference type="CDD" id="cd01335">
    <property type="entry name" value="Radical_SAM"/>
    <property type="match status" value="1"/>
</dbReference>
<dbReference type="GO" id="GO:0061798">
    <property type="term" value="F:GTP 3',8'-cyclase activity"/>
    <property type="evidence" value="ECO:0007669"/>
    <property type="project" value="UniProtKB-UniRule"/>
</dbReference>
<dbReference type="GO" id="GO:0051539">
    <property type="term" value="F:4 iron, 4 sulfur cluster binding"/>
    <property type="evidence" value="ECO:0007669"/>
    <property type="project" value="UniProtKB-UniRule"/>
</dbReference>
<dbReference type="AlphaFoldDB" id="A0A5C6XCC3"/>
<evidence type="ECO:0000256" key="7">
    <source>
        <dbReference type="ARBA" id="ARBA00023014"/>
    </source>
</evidence>
<dbReference type="PROSITE" id="PS01305">
    <property type="entry name" value="MOAA_NIFB_PQQE"/>
    <property type="match status" value="1"/>
</dbReference>
<feature type="binding site" evidence="12">
    <location>
        <position position="76"/>
    </location>
    <ligand>
        <name>S-adenosyl-L-methionine</name>
        <dbReference type="ChEBI" id="CHEBI:59789"/>
    </ligand>
</feature>
<sequence>MTSSPPSSQLIDRFGRAHRSLRVSVTDRCNLRCSYCMPAEGLPCAPRSELLTFEDITFVVGVACELGVDKIRLTGGEPLLRRDLPELVRMLKGETAVADVALTTNGLLLDRKAAELKAAGLDRVNISLDSLDPQRFREITRNGTFEKAWAGLEAALSSGFDPVRVNTLLLAGVNDDELDRWIELTRTHPVDVRFMEIMPIGEGALHAKAGRFVNLTELIAELMATRGVEPDDAKVGNGPARYYRAPGARGRLGFITPISNPYCDTCARLRLTSTGELRACLAVDDQHELKEATRRRDREALKAIFELAVFQKPAGHQWRKGHVTAAGMSALGG</sequence>
<evidence type="ECO:0000256" key="10">
    <source>
        <dbReference type="ARBA" id="ARBA00023239"/>
    </source>
</evidence>